<dbReference type="InterPro" id="IPR025996">
    <property type="entry name" value="MT1864/Rv1816-like_C"/>
</dbReference>
<dbReference type="Gene3D" id="1.10.357.10">
    <property type="entry name" value="Tetracycline Repressor, domain 2"/>
    <property type="match status" value="1"/>
</dbReference>
<dbReference type="SUPFAM" id="SSF46689">
    <property type="entry name" value="Homeodomain-like"/>
    <property type="match status" value="1"/>
</dbReference>
<keyword evidence="3" id="KW-0804">Transcription</keyword>
<keyword evidence="2 4" id="KW-0238">DNA-binding</keyword>
<evidence type="ECO:0000256" key="3">
    <source>
        <dbReference type="ARBA" id="ARBA00023163"/>
    </source>
</evidence>
<dbReference type="EMBL" id="BSTX01000003">
    <property type="protein sequence ID" value="GLZ80005.1"/>
    <property type="molecule type" value="Genomic_DNA"/>
</dbReference>
<evidence type="ECO:0000313" key="6">
    <source>
        <dbReference type="EMBL" id="GLZ80005.1"/>
    </source>
</evidence>
<sequence length="193" mass="20803">MARAGLSTEKVVAAAADLADEAGFDHLTVSGLARRLDVRDASLYSHVRNLADLRARVAVLAIGEFADRIAAAVAGRAGKDALAAFAAAYRSFAVDHPGRYAATRTQLDPEMLASTDAPARTIALTRALLRAYGLDEIDETDAVRLLRGFFHGFADLEVNGAFLHGRDVSASWDRAVDALHFTLTNWHLSKEEQ</sequence>
<feature type="DNA-binding region" description="H-T-H motif" evidence="4">
    <location>
        <begin position="28"/>
        <end position="47"/>
    </location>
</feature>
<keyword evidence="1" id="KW-0805">Transcription regulation</keyword>
<evidence type="ECO:0000313" key="7">
    <source>
        <dbReference type="Proteomes" id="UP001165079"/>
    </source>
</evidence>
<evidence type="ECO:0000259" key="5">
    <source>
        <dbReference type="PROSITE" id="PS50977"/>
    </source>
</evidence>
<evidence type="ECO:0000256" key="1">
    <source>
        <dbReference type="ARBA" id="ARBA00023015"/>
    </source>
</evidence>
<proteinExistence type="predicted"/>
<evidence type="ECO:0000256" key="4">
    <source>
        <dbReference type="PROSITE-ProRule" id="PRU00335"/>
    </source>
</evidence>
<keyword evidence="7" id="KW-1185">Reference proteome</keyword>
<dbReference type="AlphaFoldDB" id="A0A9W6SN82"/>
<dbReference type="Gene3D" id="1.10.10.60">
    <property type="entry name" value="Homeodomain-like"/>
    <property type="match status" value="1"/>
</dbReference>
<dbReference type="RefSeq" id="WP_285665133.1">
    <property type="nucleotide sequence ID" value="NZ_BSTX01000003.1"/>
</dbReference>
<dbReference type="InterPro" id="IPR001647">
    <property type="entry name" value="HTH_TetR"/>
</dbReference>
<dbReference type="Pfam" id="PF13305">
    <property type="entry name" value="TetR_C_33"/>
    <property type="match status" value="1"/>
</dbReference>
<dbReference type="PROSITE" id="PS50977">
    <property type="entry name" value="HTH_TETR_2"/>
    <property type="match status" value="1"/>
</dbReference>
<dbReference type="SUPFAM" id="SSF48498">
    <property type="entry name" value="Tetracyclin repressor-like, C-terminal domain"/>
    <property type="match status" value="1"/>
</dbReference>
<dbReference type="InterPro" id="IPR036271">
    <property type="entry name" value="Tet_transcr_reg_TetR-rel_C_sf"/>
</dbReference>
<protein>
    <submittedName>
        <fullName evidence="6">Transcriptional regulator</fullName>
    </submittedName>
</protein>
<evidence type="ECO:0000256" key="2">
    <source>
        <dbReference type="ARBA" id="ARBA00023125"/>
    </source>
</evidence>
<feature type="domain" description="HTH tetR-type" evidence="5">
    <location>
        <begin position="5"/>
        <end position="65"/>
    </location>
</feature>
<dbReference type="Proteomes" id="UP001165079">
    <property type="component" value="Unassembled WGS sequence"/>
</dbReference>
<accession>A0A9W6SN82</accession>
<organism evidence="6 7">
    <name type="scientific">Actinorhabdospora filicis</name>
    <dbReference type="NCBI Taxonomy" id="1785913"/>
    <lineage>
        <taxon>Bacteria</taxon>
        <taxon>Bacillati</taxon>
        <taxon>Actinomycetota</taxon>
        <taxon>Actinomycetes</taxon>
        <taxon>Micromonosporales</taxon>
        <taxon>Micromonosporaceae</taxon>
        <taxon>Actinorhabdospora</taxon>
    </lineage>
</organism>
<dbReference type="GO" id="GO:0003677">
    <property type="term" value="F:DNA binding"/>
    <property type="evidence" value="ECO:0007669"/>
    <property type="project" value="UniProtKB-UniRule"/>
</dbReference>
<reference evidence="6" key="1">
    <citation type="submission" date="2023-03" db="EMBL/GenBank/DDBJ databases">
        <title>Actinorhabdospora filicis NBRC 111898.</title>
        <authorList>
            <person name="Ichikawa N."/>
            <person name="Sato H."/>
            <person name="Tonouchi N."/>
        </authorList>
    </citation>
    <scope>NUCLEOTIDE SEQUENCE</scope>
    <source>
        <strain evidence="6">NBRC 111898</strain>
    </source>
</reference>
<dbReference type="InterPro" id="IPR009057">
    <property type="entry name" value="Homeodomain-like_sf"/>
</dbReference>
<comment type="caution">
    <text evidence="6">The sequence shown here is derived from an EMBL/GenBank/DDBJ whole genome shotgun (WGS) entry which is preliminary data.</text>
</comment>
<gene>
    <name evidence="6" type="ORF">Afil01_48120</name>
</gene>
<name>A0A9W6SN82_9ACTN</name>